<feature type="domain" description="Glycosyltransferase subfamily 4-like N-terminal" evidence="1">
    <location>
        <begin position="13"/>
        <end position="228"/>
    </location>
</feature>
<dbReference type="SUPFAM" id="SSF53756">
    <property type="entry name" value="UDP-Glycosyltransferase/glycogen phosphorylase"/>
    <property type="match status" value="1"/>
</dbReference>
<dbReference type="GO" id="GO:0016757">
    <property type="term" value="F:glycosyltransferase activity"/>
    <property type="evidence" value="ECO:0007669"/>
    <property type="project" value="UniProtKB-ARBA"/>
</dbReference>
<dbReference type="RefSeq" id="WP_207366941.1">
    <property type="nucleotide sequence ID" value="NZ_JAFMYV010000014.1"/>
</dbReference>
<sequence length="429" mass="47799">MRVVHLNTYHTTGGAAVAAGRLNRALQKQGVESTLLVQEENRPEWMLPEAGVEALATSFLAKKMAFARFGAERLAFLPFEKDKAVRFQFSPAVTGVDLTYNSLIMQADVIHLHWVNFGFFSVEGLGSLMRLGKPVVWTMHDMWPFTGGCHHSGTCENYQRECGNCVPFLRNPGPNDLSHSVWQRKQKAYEMAHLVPVGCSDWLTHRARQSRLFQPFSVLSIPNAIDTNQFRPVDKAEARQALGLPTNKRLILFAAAKVSTAGKGFVYFQRALHQLHSQLENPREVELLIFGAGDKGLLHELPFQYHFLGPLSDMTRISQAYNAADMFVIPSLAENLPNTIMEAMTCGTPAVGFSVGGIPEMIQHRESGYLAQYKSAEDLSAGMQWLLQLPPNDYAAIAHAARQHVLTHYDEAVVAGQYASLYEQLLKSE</sequence>
<dbReference type="Gene3D" id="3.40.50.2000">
    <property type="entry name" value="Glycogen Phosphorylase B"/>
    <property type="match status" value="2"/>
</dbReference>
<keyword evidence="3" id="KW-1185">Reference proteome</keyword>
<dbReference type="Pfam" id="PF13439">
    <property type="entry name" value="Glyco_transf_4"/>
    <property type="match status" value="1"/>
</dbReference>
<dbReference type="EMBL" id="JAFMYV010000014">
    <property type="protein sequence ID" value="MBO0939413.1"/>
    <property type="molecule type" value="Genomic_DNA"/>
</dbReference>
<dbReference type="AlphaFoldDB" id="A0A939K701"/>
<evidence type="ECO:0000313" key="3">
    <source>
        <dbReference type="Proteomes" id="UP000664034"/>
    </source>
</evidence>
<dbReference type="Pfam" id="PF13692">
    <property type="entry name" value="Glyco_trans_1_4"/>
    <property type="match status" value="1"/>
</dbReference>
<dbReference type="PANTHER" id="PTHR12526:SF637">
    <property type="entry name" value="GLYCOSYLTRANSFERASE EPSF-RELATED"/>
    <property type="match status" value="1"/>
</dbReference>
<gene>
    <name evidence="2" type="ORF">J2I47_22885</name>
</gene>
<reference evidence="2" key="1">
    <citation type="submission" date="2021-03" db="EMBL/GenBank/DDBJ databases">
        <title>Fibrella sp. HMF5335 genome sequencing and assembly.</title>
        <authorList>
            <person name="Kang H."/>
            <person name="Kim H."/>
            <person name="Bae S."/>
            <person name="Joh K."/>
        </authorList>
    </citation>
    <scope>NUCLEOTIDE SEQUENCE</scope>
    <source>
        <strain evidence="2">HMF5335</strain>
    </source>
</reference>
<proteinExistence type="predicted"/>
<dbReference type="CDD" id="cd03825">
    <property type="entry name" value="GT4_WcaC-like"/>
    <property type="match status" value="1"/>
</dbReference>
<accession>A0A939K701</accession>
<dbReference type="PANTHER" id="PTHR12526">
    <property type="entry name" value="GLYCOSYLTRANSFERASE"/>
    <property type="match status" value="1"/>
</dbReference>
<dbReference type="InterPro" id="IPR028098">
    <property type="entry name" value="Glyco_trans_4-like_N"/>
</dbReference>
<protein>
    <submittedName>
        <fullName evidence="2">Glycosyltransferase family 4 protein</fullName>
    </submittedName>
</protein>
<organism evidence="2 3">
    <name type="scientific">Fibrella rubiginis</name>
    <dbReference type="NCBI Taxonomy" id="2817060"/>
    <lineage>
        <taxon>Bacteria</taxon>
        <taxon>Pseudomonadati</taxon>
        <taxon>Bacteroidota</taxon>
        <taxon>Cytophagia</taxon>
        <taxon>Cytophagales</taxon>
        <taxon>Spirosomataceae</taxon>
        <taxon>Fibrella</taxon>
    </lineage>
</organism>
<evidence type="ECO:0000313" key="2">
    <source>
        <dbReference type="EMBL" id="MBO0939413.1"/>
    </source>
</evidence>
<evidence type="ECO:0000259" key="1">
    <source>
        <dbReference type="Pfam" id="PF13439"/>
    </source>
</evidence>
<dbReference type="Proteomes" id="UP000664034">
    <property type="component" value="Unassembled WGS sequence"/>
</dbReference>
<name>A0A939K701_9BACT</name>
<comment type="caution">
    <text evidence="2">The sequence shown here is derived from an EMBL/GenBank/DDBJ whole genome shotgun (WGS) entry which is preliminary data.</text>
</comment>